<reference evidence="2 3" key="1">
    <citation type="submission" date="2020-10" db="EMBL/GenBank/DDBJ databases">
        <authorList>
            <person name="Castelo-Branco R."/>
            <person name="Eusebio N."/>
            <person name="Adriana R."/>
            <person name="Vieira A."/>
            <person name="Brugerolle De Fraissinette N."/>
            <person name="Rezende De Castro R."/>
            <person name="Schneider M.P."/>
            <person name="Vasconcelos V."/>
            <person name="Leao P.N."/>
        </authorList>
    </citation>
    <scope>NUCLEOTIDE SEQUENCE [LARGE SCALE GENOMIC DNA]</scope>
    <source>
        <strain evidence="2 3">LEGE 06226</strain>
    </source>
</reference>
<dbReference type="RefSeq" id="WP_193872408.1">
    <property type="nucleotide sequence ID" value="NZ_JADEWU010000159.1"/>
</dbReference>
<dbReference type="Gene3D" id="2.180.10.10">
    <property type="entry name" value="RHS repeat-associated core"/>
    <property type="match status" value="1"/>
</dbReference>
<feature type="region of interest" description="Disordered" evidence="1">
    <location>
        <begin position="1"/>
        <end position="23"/>
    </location>
</feature>
<evidence type="ECO:0000313" key="3">
    <source>
        <dbReference type="Proteomes" id="UP000640725"/>
    </source>
</evidence>
<proteinExistence type="predicted"/>
<protein>
    <submittedName>
        <fullName evidence="2">Uncharacterized protein</fullName>
    </submittedName>
</protein>
<keyword evidence="3" id="KW-1185">Reference proteome</keyword>
<evidence type="ECO:0000256" key="1">
    <source>
        <dbReference type="SAM" id="MobiDB-lite"/>
    </source>
</evidence>
<organism evidence="2 3">
    <name type="scientific">Planktothrix mougeotii LEGE 06226</name>
    <dbReference type="NCBI Taxonomy" id="1828728"/>
    <lineage>
        <taxon>Bacteria</taxon>
        <taxon>Bacillati</taxon>
        <taxon>Cyanobacteriota</taxon>
        <taxon>Cyanophyceae</taxon>
        <taxon>Oscillatoriophycideae</taxon>
        <taxon>Oscillatoriales</taxon>
        <taxon>Microcoleaceae</taxon>
        <taxon>Planktothrix</taxon>
    </lineage>
</organism>
<comment type="caution">
    <text evidence="2">The sequence shown here is derived from an EMBL/GenBank/DDBJ whole genome shotgun (WGS) entry which is preliminary data.</text>
</comment>
<accession>A0ABR9UL86</accession>
<name>A0ABR9UL86_9CYAN</name>
<gene>
    <name evidence="2" type="ORF">IQ236_27490</name>
</gene>
<evidence type="ECO:0000313" key="2">
    <source>
        <dbReference type="EMBL" id="MBE9146936.1"/>
    </source>
</evidence>
<sequence length="357" mass="41015">MLSRPSSSPEKQETNQNQNENTPLQVAFEYSDGMGTVLVKKIQAEPETPDGLLRWIATGKTILNNKGKPVKQYEPYFSLSGHRFEEPTEVGVTPILYYDAVGRQIRTEMPDGTYNRVAFSPWFMAAWDANDTVLEAGNSWYERYINGTTEEQRAAQLAAIHANTPAVTYLDSLGREVVAIAHNKWQRDGIDINEKYVTFTKLDIEGKPLWIQDARGNRVMEYINRPSAETDFVPCYDIAGNLLFQQSMDGGDRWMLMDATGQPFYAWDYNQQVMPDGSVTPEPESRYFHTFYDALRRPKEQHLHINGGSLLVIEKFVYGDEPGLFADRPEYEISEAQEYNRHLRKFANALYRYFLNL</sequence>
<dbReference type="Proteomes" id="UP000640725">
    <property type="component" value="Unassembled WGS sequence"/>
</dbReference>
<dbReference type="EMBL" id="JADEWU010000159">
    <property type="protein sequence ID" value="MBE9146936.1"/>
    <property type="molecule type" value="Genomic_DNA"/>
</dbReference>